<proteinExistence type="predicted"/>
<organism evidence="1 2">
    <name type="scientific">Alteromonas aquimaris</name>
    <dbReference type="NCBI Taxonomy" id="2998417"/>
    <lineage>
        <taxon>Bacteria</taxon>
        <taxon>Pseudomonadati</taxon>
        <taxon>Pseudomonadota</taxon>
        <taxon>Gammaproteobacteria</taxon>
        <taxon>Alteromonadales</taxon>
        <taxon>Alteromonadaceae</taxon>
        <taxon>Alteromonas/Salinimonas group</taxon>
        <taxon>Alteromonas</taxon>
    </lineage>
</organism>
<dbReference type="RefSeq" id="WP_265618430.1">
    <property type="nucleotide sequence ID" value="NZ_JAPFRD010000011.1"/>
</dbReference>
<protein>
    <submittedName>
        <fullName evidence="1">DUF1249 domain-containing protein</fullName>
    </submittedName>
</protein>
<reference evidence="1" key="1">
    <citation type="submission" date="2022-11" db="EMBL/GenBank/DDBJ databases">
        <title>Alteromonas sp. nov., isolated from sea water of the Qingdao.</title>
        <authorList>
            <person name="Wang Q."/>
        </authorList>
    </citation>
    <scope>NUCLEOTIDE SEQUENCE</scope>
    <source>
        <strain evidence="1">ASW11-7</strain>
    </source>
</reference>
<name>A0ABT3P991_9ALTE</name>
<evidence type="ECO:0000313" key="1">
    <source>
        <dbReference type="EMBL" id="MCW8109347.1"/>
    </source>
</evidence>
<dbReference type="Pfam" id="PF06853">
    <property type="entry name" value="DUF1249"/>
    <property type="match status" value="1"/>
</dbReference>
<dbReference type="PANTHER" id="PTHR38774">
    <property type="entry name" value="CYTOPLASMIC PROTEIN-RELATED"/>
    <property type="match status" value="1"/>
</dbReference>
<gene>
    <name evidence="1" type="ORF">OPS25_12630</name>
</gene>
<sequence>MQAVCEHNYSRFLRMLPDCDTEELSYRFTIAEGLAYCITILDSARYTSTVAIEQVNQRAPAFMKPCMVVRLYHDAKMAEVVSSQNTGALAASYHYPNAKMHAKNEKQMVNVFLAEWLQFCIKSRPQVLDEV</sequence>
<dbReference type="Proteomes" id="UP001142810">
    <property type="component" value="Unassembled WGS sequence"/>
</dbReference>
<evidence type="ECO:0000313" key="2">
    <source>
        <dbReference type="Proteomes" id="UP001142810"/>
    </source>
</evidence>
<dbReference type="EMBL" id="JAPFRD010000011">
    <property type="protein sequence ID" value="MCW8109347.1"/>
    <property type="molecule type" value="Genomic_DNA"/>
</dbReference>
<keyword evidence="2" id="KW-1185">Reference proteome</keyword>
<comment type="caution">
    <text evidence="1">The sequence shown here is derived from an EMBL/GenBank/DDBJ whole genome shotgun (WGS) entry which is preliminary data.</text>
</comment>
<dbReference type="PANTHER" id="PTHR38774:SF1">
    <property type="entry name" value="CYTOPLASMIC PROTEIN"/>
    <property type="match status" value="1"/>
</dbReference>
<dbReference type="InterPro" id="IPR009659">
    <property type="entry name" value="DUF1249"/>
</dbReference>
<accession>A0ABT3P991</accession>